<protein>
    <submittedName>
        <fullName evidence="1">Uncharacterized protein</fullName>
    </submittedName>
</protein>
<sequence>MLNEKKLGKGYTNYIKYSLKLLSFTCLKYIEIFANALYNIYGKENKYAGQSICMFLYGIRKWWSLNNIVYKNTVLQLY</sequence>
<proteinExistence type="predicted"/>
<name>A0A9X5BIA8_9FIRM</name>
<dbReference type="EMBL" id="QZDT01000019">
    <property type="protein sequence ID" value="NBJ93412.1"/>
    <property type="molecule type" value="Genomic_DNA"/>
</dbReference>
<dbReference type="AlphaFoldDB" id="A0A9X5BIA8"/>
<accession>A0A9X5BIA8</accession>
<organism evidence="1 2">
    <name type="scientific">Parablautia muri</name>
    <dbReference type="NCBI Taxonomy" id="2320879"/>
    <lineage>
        <taxon>Bacteria</taxon>
        <taxon>Bacillati</taxon>
        <taxon>Bacillota</taxon>
        <taxon>Clostridia</taxon>
        <taxon>Lachnospirales</taxon>
        <taxon>Lachnospiraceae</taxon>
        <taxon>Parablautia</taxon>
    </lineage>
</organism>
<gene>
    <name evidence="1" type="ORF">D5281_12615</name>
</gene>
<evidence type="ECO:0000313" key="2">
    <source>
        <dbReference type="Proteomes" id="UP001154420"/>
    </source>
</evidence>
<comment type="caution">
    <text evidence="1">The sequence shown here is derived from an EMBL/GenBank/DDBJ whole genome shotgun (WGS) entry which is preliminary data.</text>
</comment>
<keyword evidence="2" id="KW-1185">Reference proteome</keyword>
<evidence type="ECO:0000313" key="1">
    <source>
        <dbReference type="EMBL" id="NBJ93412.1"/>
    </source>
</evidence>
<reference evidence="1" key="1">
    <citation type="submission" date="2018-09" db="EMBL/GenBank/DDBJ databases">
        <title>Murine metabolic-syndrome-specific gut microbial biobank.</title>
        <authorList>
            <person name="Liu C."/>
        </authorList>
    </citation>
    <scope>NUCLEOTIDE SEQUENCE</scope>
    <source>
        <strain evidence="1">D42-62</strain>
    </source>
</reference>
<dbReference type="Proteomes" id="UP001154420">
    <property type="component" value="Unassembled WGS sequence"/>
</dbReference>